<organism evidence="12 13">
    <name type="scientific">Trypanosoma theileri</name>
    <dbReference type="NCBI Taxonomy" id="67003"/>
    <lineage>
        <taxon>Eukaryota</taxon>
        <taxon>Discoba</taxon>
        <taxon>Euglenozoa</taxon>
        <taxon>Kinetoplastea</taxon>
        <taxon>Metakinetoplastina</taxon>
        <taxon>Trypanosomatida</taxon>
        <taxon>Trypanosomatidae</taxon>
        <taxon>Trypanosoma</taxon>
    </lineage>
</organism>
<dbReference type="InterPro" id="IPR000727">
    <property type="entry name" value="T_SNARE_dom"/>
</dbReference>
<evidence type="ECO:0000256" key="1">
    <source>
        <dbReference type="ARBA" id="ARBA00004211"/>
    </source>
</evidence>
<evidence type="ECO:0000256" key="10">
    <source>
        <dbReference type="SAM" id="Phobius"/>
    </source>
</evidence>
<dbReference type="PANTHER" id="PTHR21230">
    <property type="entry name" value="VESICLE TRANSPORT V-SNARE PROTEIN VTI1-RELATED"/>
    <property type="match status" value="1"/>
</dbReference>
<reference evidence="12 13" key="1">
    <citation type="submission" date="2017-03" db="EMBL/GenBank/DDBJ databases">
        <title>An alternative strategy for trypanosome survival in the mammalian bloodstream revealed through genome and transcriptome analysis of the ubiquitous bovine parasite Trypanosoma (Megatrypanum) theileri.</title>
        <authorList>
            <person name="Kelly S."/>
            <person name="Ivens A."/>
            <person name="Mott A."/>
            <person name="O'Neill E."/>
            <person name="Emms D."/>
            <person name="Macleod O."/>
            <person name="Voorheis P."/>
            <person name="Matthews J."/>
            <person name="Matthews K."/>
            <person name="Carrington M."/>
        </authorList>
    </citation>
    <scope>NUCLEOTIDE SEQUENCE [LARGE SCALE GENOMIC DNA]</scope>
    <source>
        <strain evidence="12">Edinburgh</strain>
    </source>
</reference>
<dbReference type="GO" id="GO:0005484">
    <property type="term" value="F:SNAP receptor activity"/>
    <property type="evidence" value="ECO:0007669"/>
    <property type="project" value="TreeGrafter"/>
</dbReference>
<dbReference type="GO" id="GO:0031902">
    <property type="term" value="C:late endosome membrane"/>
    <property type="evidence" value="ECO:0007669"/>
    <property type="project" value="TreeGrafter"/>
</dbReference>
<comment type="caution">
    <text evidence="12">The sequence shown here is derived from an EMBL/GenBank/DDBJ whole genome shotgun (WGS) entry which is preliminary data.</text>
</comment>
<dbReference type="VEuPathDB" id="TriTrypDB:TM35_000202280"/>
<keyword evidence="6 10" id="KW-1133">Transmembrane helix</keyword>
<evidence type="ECO:0000313" key="13">
    <source>
        <dbReference type="Proteomes" id="UP000192257"/>
    </source>
</evidence>
<dbReference type="GO" id="GO:0015031">
    <property type="term" value="P:protein transport"/>
    <property type="evidence" value="ECO:0007669"/>
    <property type="project" value="UniProtKB-KW"/>
</dbReference>
<proteinExistence type="inferred from homology"/>
<evidence type="ECO:0000256" key="7">
    <source>
        <dbReference type="ARBA" id="ARBA00023054"/>
    </source>
</evidence>
<feature type="coiled-coil region" evidence="9">
    <location>
        <begin position="4"/>
        <end position="31"/>
    </location>
</feature>
<evidence type="ECO:0000256" key="3">
    <source>
        <dbReference type="ARBA" id="ARBA00022448"/>
    </source>
</evidence>
<keyword evidence="8 10" id="KW-0472">Membrane</keyword>
<evidence type="ECO:0000313" key="12">
    <source>
        <dbReference type="EMBL" id="ORC87819.1"/>
    </source>
</evidence>
<dbReference type="AlphaFoldDB" id="A0A1X0NUE9"/>
<keyword evidence="4 10" id="KW-0812">Transmembrane</keyword>
<dbReference type="GO" id="GO:0005789">
    <property type="term" value="C:endoplasmic reticulum membrane"/>
    <property type="evidence" value="ECO:0007669"/>
    <property type="project" value="TreeGrafter"/>
</dbReference>
<accession>A0A1X0NUE9</accession>
<evidence type="ECO:0000259" key="11">
    <source>
        <dbReference type="PROSITE" id="PS50192"/>
    </source>
</evidence>
<name>A0A1X0NUE9_9TRYP</name>
<keyword evidence="3" id="KW-0813">Transport</keyword>
<sequence>MSDAAIYDEELKSLEEQVRNLLRALDSATNTDVKLEKYNKAQDYMKRLHKTHHQFKVEVRLLDGNEQEVYEKRSQMHLRTINQLKEELQSKRIENISLSAPNLNSGWSSGLEKNDGKDEARAAAARINTIQGSTLESLAMTERLLNETETVGTGAATTLRVQTEQIQRVNDNLDELDSDVNRAKKELNAFIRRMMTDKIIICFSILIVIGIIVIIVLKVVKKK</sequence>
<gene>
    <name evidence="12" type="ORF">TM35_000202280</name>
</gene>
<dbReference type="EMBL" id="NBCO01000020">
    <property type="protein sequence ID" value="ORC87819.1"/>
    <property type="molecule type" value="Genomic_DNA"/>
</dbReference>
<keyword evidence="13" id="KW-1185">Reference proteome</keyword>
<dbReference type="GO" id="GO:0012507">
    <property type="term" value="C:ER to Golgi transport vesicle membrane"/>
    <property type="evidence" value="ECO:0007669"/>
    <property type="project" value="TreeGrafter"/>
</dbReference>
<feature type="coiled-coil region" evidence="9">
    <location>
        <begin position="159"/>
        <end position="193"/>
    </location>
</feature>
<dbReference type="GO" id="GO:0006906">
    <property type="term" value="P:vesicle fusion"/>
    <property type="evidence" value="ECO:0007669"/>
    <property type="project" value="TreeGrafter"/>
</dbReference>
<evidence type="ECO:0000256" key="9">
    <source>
        <dbReference type="SAM" id="Coils"/>
    </source>
</evidence>
<dbReference type="RefSeq" id="XP_028881885.1">
    <property type="nucleotide sequence ID" value="XM_029026913.1"/>
</dbReference>
<evidence type="ECO:0000256" key="2">
    <source>
        <dbReference type="ARBA" id="ARBA00006108"/>
    </source>
</evidence>
<keyword evidence="7 9" id="KW-0175">Coiled coil</keyword>
<feature type="transmembrane region" description="Helical" evidence="10">
    <location>
        <begin position="199"/>
        <end position="220"/>
    </location>
</feature>
<dbReference type="Gene3D" id="1.20.5.110">
    <property type="match status" value="1"/>
</dbReference>
<evidence type="ECO:0000256" key="4">
    <source>
        <dbReference type="ARBA" id="ARBA00022692"/>
    </source>
</evidence>
<dbReference type="Proteomes" id="UP000192257">
    <property type="component" value="Unassembled WGS sequence"/>
</dbReference>
<evidence type="ECO:0000256" key="5">
    <source>
        <dbReference type="ARBA" id="ARBA00022927"/>
    </source>
</evidence>
<dbReference type="FunFam" id="1.20.5.110:FF:000002">
    <property type="entry name" value="Vesicle transport through interaction with t-SNAREsB"/>
    <property type="match status" value="1"/>
</dbReference>
<dbReference type="OrthoDB" id="19261at2759"/>
<dbReference type="PANTHER" id="PTHR21230:SF79">
    <property type="entry name" value="T-SNARE COILED-COIL HOMOLOGY DOMAIN-CONTAINING PROTEIN"/>
    <property type="match status" value="1"/>
</dbReference>
<dbReference type="GO" id="GO:0031201">
    <property type="term" value="C:SNARE complex"/>
    <property type="evidence" value="ECO:0007669"/>
    <property type="project" value="TreeGrafter"/>
</dbReference>
<dbReference type="GeneID" id="39986693"/>
<comment type="similarity">
    <text evidence="2">Belongs to the VTI1 family.</text>
</comment>
<protein>
    <submittedName>
        <fullName evidence="12">Putative transmembrane protein</fullName>
    </submittedName>
</protein>
<dbReference type="GO" id="GO:0000149">
    <property type="term" value="F:SNARE binding"/>
    <property type="evidence" value="ECO:0007669"/>
    <property type="project" value="TreeGrafter"/>
</dbReference>
<feature type="domain" description="T-SNARE coiled-coil homology" evidence="11">
    <location>
        <begin position="128"/>
        <end position="190"/>
    </location>
</feature>
<dbReference type="SUPFAM" id="SSF58038">
    <property type="entry name" value="SNARE fusion complex"/>
    <property type="match status" value="1"/>
</dbReference>
<evidence type="ECO:0000256" key="6">
    <source>
        <dbReference type="ARBA" id="ARBA00022989"/>
    </source>
</evidence>
<dbReference type="GO" id="GO:0005794">
    <property type="term" value="C:Golgi apparatus"/>
    <property type="evidence" value="ECO:0007669"/>
    <property type="project" value="TreeGrafter"/>
</dbReference>
<dbReference type="PROSITE" id="PS50192">
    <property type="entry name" value="T_SNARE"/>
    <property type="match status" value="1"/>
</dbReference>
<evidence type="ECO:0000256" key="8">
    <source>
        <dbReference type="ARBA" id="ARBA00023136"/>
    </source>
</evidence>
<keyword evidence="5" id="KW-0653">Protein transport</keyword>
<comment type="subcellular location">
    <subcellularLocation>
        <location evidence="1">Membrane</location>
        <topology evidence="1">Single-pass type IV membrane protein</topology>
    </subcellularLocation>
</comment>